<feature type="compositionally biased region" description="Basic and acidic residues" evidence="1">
    <location>
        <begin position="60"/>
        <end position="69"/>
    </location>
</feature>
<feature type="region of interest" description="Disordered" evidence="1">
    <location>
        <begin position="59"/>
        <end position="90"/>
    </location>
</feature>
<evidence type="ECO:0000313" key="3">
    <source>
        <dbReference type="EMBL" id="GAA1521481.1"/>
    </source>
</evidence>
<organism evidence="3 4">
    <name type="scientific">Nocardioides humi</name>
    <dbReference type="NCBI Taxonomy" id="449461"/>
    <lineage>
        <taxon>Bacteria</taxon>
        <taxon>Bacillati</taxon>
        <taxon>Actinomycetota</taxon>
        <taxon>Actinomycetes</taxon>
        <taxon>Propionibacteriales</taxon>
        <taxon>Nocardioidaceae</taxon>
        <taxon>Nocardioides</taxon>
    </lineage>
</organism>
<keyword evidence="4" id="KW-1185">Reference proteome</keyword>
<evidence type="ECO:0000313" key="4">
    <source>
        <dbReference type="Proteomes" id="UP001500842"/>
    </source>
</evidence>
<dbReference type="RefSeq" id="WP_141006801.1">
    <property type="nucleotide sequence ID" value="NZ_BAAAOR010000023.1"/>
</dbReference>
<proteinExistence type="predicted"/>
<evidence type="ECO:0000256" key="1">
    <source>
        <dbReference type="SAM" id="MobiDB-lite"/>
    </source>
</evidence>
<comment type="caution">
    <text evidence="3">The sequence shown here is derived from an EMBL/GenBank/DDBJ whole genome shotgun (WGS) entry which is preliminary data.</text>
</comment>
<accession>A0ABN2ANM2</accession>
<gene>
    <name evidence="3" type="ORF">GCM10009788_26670</name>
</gene>
<protein>
    <submittedName>
        <fullName evidence="3">Uncharacterized protein</fullName>
    </submittedName>
</protein>
<feature type="transmembrane region" description="Helical" evidence="2">
    <location>
        <begin position="37"/>
        <end position="56"/>
    </location>
</feature>
<dbReference type="Proteomes" id="UP001500842">
    <property type="component" value="Unassembled WGS sequence"/>
</dbReference>
<evidence type="ECO:0000256" key="2">
    <source>
        <dbReference type="SAM" id="Phobius"/>
    </source>
</evidence>
<sequence length="279" mass="29340">MNDLRMDPGLADALREELRREVRESAVRRPTRSRRPLLVIVGVAALVLLVGAALIAGGQGDRRGEHVTDDTTASPTIAPTPSRGQAGVLPRPEPPLPGGIEVTWLSEVVSAEGTGVRTIDLGPPPTGTTDVDFALTCLGAGTFTLPDGSGIGCDAEDAGQSASGSFPVDATTTSYRISAGPQATWAVEAVYTRHEITDWAVNARGETYGVENERGSPELVGVVATNGREGYARRTDLDGPEPRTPEEALEYQRTRAPQRSIPVFASDGVTRIGTFVIGG</sequence>
<name>A0ABN2ANM2_9ACTN</name>
<keyword evidence="2" id="KW-0472">Membrane</keyword>
<keyword evidence="2" id="KW-0812">Transmembrane</keyword>
<dbReference type="EMBL" id="BAAAOR010000023">
    <property type="protein sequence ID" value="GAA1521481.1"/>
    <property type="molecule type" value="Genomic_DNA"/>
</dbReference>
<keyword evidence="2" id="KW-1133">Transmembrane helix</keyword>
<reference evidence="3 4" key="1">
    <citation type="journal article" date="2019" name="Int. J. Syst. Evol. Microbiol.">
        <title>The Global Catalogue of Microorganisms (GCM) 10K type strain sequencing project: providing services to taxonomists for standard genome sequencing and annotation.</title>
        <authorList>
            <consortium name="The Broad Institute Genomics Platform"/>
            <consortium name="The Broad Institute Genome Sequencing Center for Infectious Disease"/>
            <person name="Wu L."/>
            <person name="Ma J."/>
        </authorList>
    </citation>
    <scope>NUCLEOTIDE SEQUENCE [LARGE SCALE GENOMIC DNA]</scope>
    <source>
        <strain evidence="3 4">JCM 14942</strain>
    </source>
</reference>
<feature type="compositionally biased region" description="Low complexity" evidence="1">
    <location>
        <begin position="70"/>
        <end position="82"/>
    </location>
</feature>